<keyword evidence="1" id="KW-0966">Cell projection</keyword>
<dbReference type="AlphaFoldDB" id="A0AB39KQK7"/>
<keyword evidence="1" id="KW-0969">Cilium</keyword>
<dbReference type="RefSeq" id="WP_369058629.1">
    <property type="nucleotide sequence ID" value="NZ_CP158375.1"/>
</dbReference>
<dbReference type="EMBL" id="CP158375">
    <property type="protein sequence ID" value="XDO95786.1"/>
    <property type="molecule type" value="Genomic_DNA"/>
</dbReference>
<gene>
    <name evidence="1" type="ORF">ABOZ73_13390</name>
</gene>
<evidence type="ECO:0000313" key="1">
    <source>
        <dbReference type="EMBL" id="XDO95786.1"/>
    </source>
</evidence>
<proteinExistence type="predicted"/>
<sequence>MTSPQPAHRKFAFDTVFDNTGAVAYTPPKPKLYTEEEVAELRAAAFAEGERSAVARAEEAAAIALRATANSARAALASLTQVAHDHRAGSAALALACGRKIADAALEMFPEAALRAALDSLARELEQQPRLMLRVPEELLDRMSAALEQAAANAGFAGQIIAKADPSLPRAAFMLDWADGRAAFDPPATAARTAEALNAALAAEGLHAEPLTAAHSEG</sequence>
<name>A0AB39KQK7_9CAUL</name>
<accession>A0AB39KQK7</accession>
<protein>
    <submittedName>
        <fullName evidence="1">Flagellar assembly protein FliH</fullName>
    </submittedName>
</protein>
<reference evidence="1" key="1">
    <citation type="submission" date="2024-06" db="EMBL/GenBank/DDBJ databases">
        <title>Caulobacter inopinatus, sp. nov.</title>
        <authorList>
            <person name="Donachie S.P."/>
        </authorList>
    </citation>
    <scope>NUCLEOTIDE SEQUENCE</scope>
    <source>
        <strain evidence="1">73W</strain>
    </source>
</reference>
<keyword evidence="1" id="KW-0282">Flagellum</keyword>
<organism evidence="1">
    <name type="scientific">Caulobacter sp. 73W</name>
    <dbReference type="NCBI Taxonomy" id="3161137"/>
    <lineage>
        <taxon>Bacteria</taxon>
        <taxon>Pseudomonadati</taxon>
        <taxon>Pseudomonadota</taxon>
        <taxon>Alphaproteobacteria</taxon>
        <taxon>Caulobacterales</taxon>
        <taxon>Caulobacteraceae</taxon>
        <taxon>Caulobacter</taxon>
    </lineage>
</organism>